<dbReference type="AlphaFoldDB" id="A0A4Z2E3G7"/>
<dbReference type="EMBL" id="SRLO01019170">
    <property type="protein sequence ID" value="TNN23263.1"/>
    <property type="molecule type" value="Genomic_DNA"/>
</dbReference>
<name>A0A4Z2E3G7_9TELE</name>
<dbReference type="Proteomes" id="UP000314294">
    <property type="component" value="Unassembled WGS sequence"/>
</dbReference>
<accession>A0A4Z2E3G7</accession>
<evidence type="ECO:0000313" key="1">
    <source>
        <dbReference type="EMBL" id="TNN23263.1"/>
    </source>
</evidence>
<comment type="caution">
    <text evidence="1">The sequence shown here is derived from an EMBL/GenBank/DDBJ whole genome shotgun (WGS) entry which is preliminary data.</text>
</comment>
<reference evidence="1 2" key="1">
    <citation type="submission" date="2019-03" db="EMBL/GenBank/DDBJ databases">
        <title>First draft genome of Liparis tanakae, snailfish: a comprehensive survey of snailfish specific genes.</title>
        <authorList>
            <person name="Kim W."/>
            <person name="Song I."/>
            <person name="Jeong J.-H."/>
            <person name="Kim D."/>
            <person name="Kim S."/>
            <person name="Ryu S."/>
            <person name="Song J.Y."/>
            <person name="Lee S.K."/>
        </authorList>
    </citation>
    <scope>NUCLEOTIDE SEQUENCE [LARGE SCALE GENOMIC DNA]</scope>
    <source>
        <tissue evidence="1">Muscle</tissue>
    </source>
</reference>
<gene>
    <name evidence="1" type="ORF">EYF80_066618</name>
</gene>
<organism evidence="1 2">
    <name type="scientific">Liparis tanakae</name>
    <name type="common">Tanaka's snailfish</name>
    <dbReference type="NCBI Taxonomy" id="230148"/>
    <lineage>
        <taxon>Eukaryota</taxon>
        <taxon>Metazoa</taxon>
        <taxon>Chordata</taxon>
        <taxon>Craniata</taxon>
        <taxon>Vertebrata</taxon>
        <taxon>Euteleostomi</taxon>
        <taxon>Actinopterygii</taxon>
        <taxon>Neopterygii</taxon>
        <taxon>Teleostei</taxon>
        <taxon>Neoteleostei</taxon>
        <taxon>Acanthomorphata</taxon>
        <taxon>Eupercaria</taxon>
        <taxon>Perciformes</taxon>
        <taxon>Cottioidei</taxon>
        <taxon>Cottales</taxon>
        <taxon>Liparidae</taxon>
        <taxon>Liparis</taxon>
    </lineage>
</organism>
<evidence type="ECO:0000313" key="2">
    <source>
        <dbReference type="Proteomes" id="UP000314294"/>
    </source>
</evidence>
<keyword evidence="2" id="KW-1185">Reference proteome</keyword>
<sequence>MKNAVQRAPRPAAGRPRTVAMTIFWIGQWGAGPADRHRGRFFKKMTSSDQPDVSPQCTERNADGRTSRQRCTENCKYYIII</sequence>
<protein>
    <submittedName>
        <fullName evidence="1">Uncharacterized protein</fullName>
    </submittedName>
</protein>
<proteinExistence type="predicted"/>